<accession>A0A2Z4Y1A7</accession>
<dbReference type="Proteomes" id="UP000262583">
    <property type="component" value="Chromosome"/>
</dbReference>
<evidence type="ECO:0000313" key="4">
    <source>
        <dbReference type="EMBL" id="AXA34814.1"/>
    </source>
</evidence>
<evidence type="ECO:0000256" key="2">
    <source>
        <dbReference type="ARBA" id="ARBA00023002"/>
    </source>
</evidence>
<dbReference type="PRINTS" id="PR00081">
    <property type="entry name" value="GDHRDH"/>
</dbReference>
<dbReference type="PANTHER" id="PTHR43639">
    <property type="entry name" value="OXIDOREDUCTASE, SHORT-CHAIN DEHYDROGENASE/REDUCTASE FAMILY (AFU_ORTHOLOGUE AFUA_5G02870)"/>
    <property type="match status" value="1"/>
</dbReference>
<reference evidence="4 5" key="1">
    <citation type="submission" date="2018-05" db="EMBL/GenBank/DDBJ databases">
        <title>A metagenomic window into the 2 km-deep terrestrial subsurface aquifer revealed taxonomically and functionally diverse microbial community comprising novel uncultured bacterial lineages.</title>
        <authorList>
            <person name="Kadnikov V.V."/>
            <person name="Mardanov A.V."/>
            <person name="Beletsky A.V."/>
            <person name="Banks D."/>
            <person name="Pimenov N.V."/>
            <person name="Frank Y.A."/>
            <person name="Karnachuk O.V."/>
            <person name="Ravin N.V."/>
        </authorList>
    </citation>
    <scope>NUCLEOTIDE SEQUENCE [LARGE SCALE GENOMIC DNA]</scope>
    <source>
        <strain evidence="4">BY</strain>
    </source>
</reference>
<dbReference type="AlphaFoldDB" id="A0A2Z4Y1A7"/>
<name>A0A2Z4Y1A7_SUMC1</name>
<proteinExistence type="inferred from homology"/>
<evidence type="ECO:0000256" key="1">
    <source>
        <dbReference type="ARBA" id="ARBA00006484"/>
    </source>
</evidence>
<organism evidence="4 5">
    <name type="scientific">Sumerlaea chitinivorans</name>
    <dbReference type="NCBI Taxonomy" id="2250252"/>
    <lineage>
        <taxon>Bacteria</taxon>
        <taxon>Candidatus Sumerlaeota</taxon>
        <taxon>Candidatus Sumerlaeia</taxon>
        <taxon>Candidatus Sumerlaeales</taxon>
        <taxon>Candidatus Sumerlaeaceae</taxon>
        <taxon>Candidatus Sumerlaea</taxon>
    </lineage>
</organism>
<dbReference type="KEGG" id="schv:BRCON_0037"/>
<comment type="similarity">
    <text evidence="1 3">Belongs to the short-chain dehydrogenases/reductases (SDR) family.</text>
</comment>
<dbReference type="SUPFAM" id="SSF51735">
    <property type="entry name" value="NAD(P)-binding Rossmann-fold domains"/>
    <property type="match status" value="1"/>
</dbReference>
<dbReference type="PANTHER" id="PTHR43639:SF1">
    <property type="entry name" value="SHORT-CHAIN DEHYDROGENASE_REDUCTASE FAMILY PROTEIN"/>
    <property type="match status" value="1"/>
</dbReference>
<evidence type="ECO:0000313" key="5">
    <source>
        <dbReference type="Proteomes" id="UP000262583"/>
    </source>
</evidence>
<dbReference type="GO" id="GO:0016491">
    <property type="term" value="F:oxidoreductase activity"/>
    <property type="evidence" value="ECO:0007669"/>
    <property type="project" value="UniProtKB-KW"/>
</dbReference>
<keyword evidence="2" id="KW-0560">Oxidoreductase</keyword>
<dbReference type="Pfam" id="PF00106">
    <property type="entry name" value="adh_short"/>
    <property type="match status" value="1"/>
</dbReference>
<evidence type="ECO:0000256" key="3">
    <source>
        <dbReference type="RuleBase" id="RU000363"/>
    </source>
</evidence>
<protein>
    <submittedName>
        <fullName evidence="4">FolM Alternative dihydrofolate reductase 1</fullName>
    </submittedName>
</protein>
<dbReference type="EMBL" id="CP030759">
    <property type="protein sequence ID" value="AXA34814.1"/>
    <property type="molecule type" value="Genomic_DNA"/>
</dbReference>
<dbReference type="FunFam" id="3.40.50.720:FF:000084">
    <property type="entry name" value="Short-chain dehydrogenase reductase"/>
    <property type="match status" value="1"/>
</dbReference>
<dbReference type="Gene3D" id="3.40.50.720">
    <property type="entry name" value="NAD(P)-binding Rossmann-like Domain"/>
    <property type="match status" value="1"/>
</dbReference>
<dbReference type="InterPro" id="IPR002347">
    <property type="entry name" value="SDR_fam"/>
</dbReference>
<dbReference type="PRINTS" id="PR00080">
    <property type="entry name" value="SDRFAMILY"/>
</dbReference>
<dbReference type="InterPro" id="IPR036291">
    <property type="entry name" value="NAD(P)-bd_dom_sf"/>
</dbReference>
<gene>
    <name evidence="4" type="ORF">BRCON_0037</name>
</gene>
<sequence length="247" mass="26592">MELKGKNVLVTGGAKRVGRAIVKRLVSKGARVFIHYHTSEPEARELVGQIREQGGIAECFQADLATTEGVQSLVEAIHQTGASIDVLVNNASVFFPTPLAELDATTWDRVLAVNLRAPFLLCRHFGQAMVEQQRGKIINIADTAVHRPYRNYAAYLVSKAGLAALTSVLALEFAPHVQVNTIAPGTVLFAEDFPETVRSAIVRRTPLQRIGSPEDIAAAVEYLIVSGDFITGAFLPVDGGSALGFQT</sequence>